<dbReference type="Proteomes" id="UP000285405">
    <property type="component" value="Unassembled WGS sequence"/>
</dbReference>
<dbReference type="InterPro" id="IPR036134">
    <property type="entry name" value="Crypto/Photolyase_FAD-like_sf"/>
</dbReference>
<dbReference type="InterPro" id="IPR005101">
    <property type="entry name" value="Cryptochr/Photolyase_FAD-bd"/>
</dbReference>
<dbReference type="PANTHER" id="PTHR11455:SF9">
    <property type="entry name" value="CRYPTOCHROME CIRCADIAN CLOCK 5 ISOFORM X1"/>
    <property type="match status" value="1"/>
</dbReference>
<dbReference type="Pfam" id="PF00875">
    <property type="entry name" value="DNA_photolyase"/>
    <property type="match status" value="1"/>
</dbReference>
<feature type="compositionally biased region" description="Polar residues" evidence="5">
    <location>
        <begin position="572"/>
        <end position="584"/>
    </location>
</feature>
<evidence type="ECO:0000313" key="7">
    <source>
        <dbReference type="EMBL" id="RKF65157.1"/>
    </source>
</evidence>
<dbReference type="PROSITE" id="PS51645">
    <property type="entry name" value="PHR_CRY_ALPHA_BETA"/>
    <property type="match status" value="1"/>
</dbReference>
<dbReference type="GO" id="GO:0005737">
    <property type="term" value="C:cytoplasm"/>
    <property type="evidence" value="ECO:0007669"/>
    <property type="project" value="TreeGrafter"/>
</dbReference>
<reference evidence="7 8" key="1">
    <citation type="journal article" date="2018" name="BMC Genomics">
        <title>Comparative genome analyses reveal sequence features reflecting distinct modes of host-adaptation between dicot and monocot powdery mildew.</title>
        <authorList>
            <person name="Wu Y."/>
            <person name="Ma X."/>
            <person name="Pan Z."/>
            <person name="Kale S.D."/>
            <person name="Song Y."/>
            <person name="King H."/>
            <person name="Zhang Q."/>
            <person name="Presley C."/>
            <person name="Deng X."/>
            <person name="Wei C.I."/>
            <person name="Xiao S."/>
        </authorList>
    </citation>
    <scope>NUCLEOTIDE SEQUENCE [LARGE SCALE GENOMIC DNA]</scope>
    <source>
        <strain evidence="7">UCSC1</strain>
    </source>
</reference>
<dbReference type="Pfam" id="PF03441">
    <property type="entry name" value="FAD_binding_7"/>
    <property type="match status" value="1"/>
</dbReference>
<dbReference type="EMBL" id="MCBR01012513">
    <property type="protein sequence ID" value="RKF65157.1"/>
    <property type="molecule type" value="Genomic_DNA"/>
</dbReference>
<evidence type="ECO:0000256" key="2">
    <source>
        <dbReference type="ARBA" id="ARBA00022630"/>
    </source>
</evidence>
<keyword evidence="3 4" id="KW-0274">FAD</keyword>
<dbReference type="InterPro" id="IPR036155">
    <property type="entry name" value="Crypto/Photolyase_N_sf"/>
</dbReference>
<feature type="compositionally biased region" description="Basic and acidic residues" evidence="5">
    <location>
        <begin position="585"/>
        <end position="596"/>
    </location>
</feature>
<comment type="similarity">
    <text evidence="1">Belongs to the DNA photolyase class-1 family.</text>
</comment>
<gene>
    <name evidence="7" type="ORF">GcC1_125012</name>
</gene>
<comment type="caution">
    <text evidence="7">The sequence shown here is derived from an EMBL/GenBank/DDBJ whole genome shotgun (WGS) entry which is preliminary data.</text>
</comment>
<dbReference type="GO" id="GO:0032922">
    <property type="term" value="P:circadian regulation of gene expression"/>
    <property type="evidence" value="ECO:0007669"/>
    <property type="project" value="TreeGrafter"/>
</dbReference>
<sequence>MVKPRVLYWFRTDLRLHDSPALNTALALNAEAFWPIWTWDPHYVYHSRNGSNRWQFLFVPIDCQNEVSRRIKKINNKSQLFVLREAPQTLFPKLFSAWNVTHLVFEKDTDPYARERDAAVQMAAKAAGVEVLVCHGRTLWDSDDLVSKNHNKPTMTINQVQTAGPKVGQIPRPFPTPETIPDPGTLILSFKYQKPEPIPDLSSSLREGQEKSFEQISGPNGDFAVPTLEELGFAKATSDHRGGEHIALEILDKLTADKNYTATFEKPNTAPTAFEPQSTTLLSPHLHFGSIGIRSFYWRVQDIVDNFAGVSSQPPVSLTGQLMFRDMYFGAQAALSYSFNQTKYNSHCRFIPWHLPSKYDEITMRSTEEYHIDSQEAEEWFKRWKYGLTGFPWIDGLMRQLRQEGWIHHLGRHSVACFLTRGGCYISWERGAEVFKEWLLDHEPACNAGNWQWLSCSAFFTQFFRCYSPVAFPQKWDKNGDFVRKYVPELKALDRKYIYEPWKASVADLKRAGVKLRSDWNDDTEGTYPKPMFDFNERRNICMENMKRAYKAGLYGDNPKVIDGTWESLFSSDESGKKQSNSESLLKDNAGKEKLGATRSARKRNQSTLDNHVDRKKHKLN</sequence>
<dbReference type="SUPFAM" id="SSF52425">
    <property type="entry name" value="Cryptochrome/photolyase, N-terminal domain"/>
    <property type="match status" value="1"/>
</dbReference>
<dbReference type="GO" id="GO:0003904">
    <property type="term" value="F:deoxyribodipyrimidine photo-lyase activity"/>
    <property type="evidence" value="ECO:0007669"/>
    <property type="project" value="TreeGrafter"/>
</dbReference>
<evidence type="ECO:0000256" key="4">
    <source>
        <dbReference type="PIRSR" id="PIRSR602081-1"/>
    </source>
</evidence>
<dbReference type="GO" id="GO:0071949">
    <property type="term" value="F:FAD binding"/>
    <property type="evidence" value="ECO:0007669"/>
    <property type="project" value="TreeGrafter"/>
</dbReference>
<dbReference type="AlphaFoldDB" id="A0A420I617"/>
<evidence type="ECO:0000256" key="1">
    <source>
        <dbReference type="ARBA" id="ARBA00005862"/>
    </source>
</evidence>
<keyword evidence="2 4" id="KW-0285">Flavoprotein</keyword>
<accession>A0A420I617</accession>
<organism evidence="7 8">
    <name type="scientific">Golovinomyces cichoracearum</name>
    <dbReference type="NCBI Taxonomy" id="62708"/>
    <lineage>
        <taxon>Eukaryota</taxon>
        <taxon>Fungi</taxon>
        <taxon>Dikarya</taxon>
        <taxon>Ascomycota</taxon>
        <taxon>Pezizomycotina</taxon>
        <taxon>Leotiomycetes</taxon>
        <taxon>Erysiphales</taxon>
        <taxon>Erysiphaceae</taxon>
        <taxon>Golovinomyces</taxon>
    </lineage>
</organism>
<evidence type="ECO:0000313" key="8">
    <source>
        <dbReference type="Proteomes" id="UP000285405"/>
    </source>
</evidence>
<dbReference type="GO" id="GO:0003677">
    <property type="term" value="F:DNA binding"/>
    <property type="evidence" value="ECO:0007669"/>
    <property type="project" value="TreeGrafter"/>
</dbReference>
<dbReference type="GO" id="GO:0043153">
    <property type="term" value="P:entrainment of circadian clock by photoperiod"/>
    <property type="evidence" value="ECO:0007669"/>
    <property type="project" value="TreeGrafter"/>
</dbReference>
<dbReference type="SUPFAM" id="SSF48173">
    <property type="entry name" value="Cryptochrome/photolyase FAD-binding domain"/>
    <property type="match status" value="1"/>
</dbReference>
<evidence type="ECO:0000256" key="3">
    <source>
        <dbReference type="ARBA" id="ARBA00022827"/>
    </source>
</evidence>
<comment type="cofactor">
    <cofactor evidence="4">
        <name>FAD</name>
        <dbReference type="ChEBI" id="CHEBI:57692"/>
    </cofactor>
    <text evidence="4">Binds 1 FAD per subunit.</text>
</comment>
<feature type="domain" description="Photolyase/cryptochrome alpha/beta" evidence="6">
    <location>
        <begin position="4"/>
        <end position="139"/>
    </location>
</feature>
<feature type="binding site" evidence="4">
    <location>
        <begin position="321"/>
        <end position="328"/>
    </location>
    <ligand>
        <name>FAD</name>
        <dbReference type="ChEBI" id="CHEBI:57692"/>
    </ligand>
</feature>
<dbReference type="InterPro" id="IPR002081">
    <property type="entry name" value="Cryptochrome/DNA_photolyase_1"/>
</dbReference>
<dbReference type="Gene3D" id="3.40.50.620">
    <property type="entry name" value="HUPs"/>
    <property type="match status" value="1"/>
</dbReference>
<name>A0A420I617_9PEZI</name>
<dbReference type="PANTHER" id="PTHR11455">
    <property type="entry name" value="CRYPTOCHROME"/>
    <property type="match status" value="1"/>
</dbReference>
<dbReference type="OrthoDB" id="435881at2759"/>
<feature type="region of interest" description="Disordered" evidence="5">
    <location>
        <begin position="572"/>
        <end position="621"/>
    </location>
</feature>
<dbReference type="Gene3D" id="1.25.40.80">
    <property type="match status" value="1"/>
</dbReference>
<dbReference type="InterPro" id="IPR014729">
    <property type="entry name" value="Rossmann-like_a/b/a_fold"/>
</dbReference>
<dbReference type="GO" id="GO:0005634">
    <property type="term" value="C:nucleus"/>
    <property type="evidence" value="ECO:0007669"/>
    <property type="project" value="TreeGrafter"/>
</dbReference>
<protein>
    <submittedName>
        <fullName evidence="7">Cryptochrome-2</fullName>
    </submittedName>
</protein>
<dbReference type="Gene3D" id="1.10.579.10">
    <property type="entry name" value="DNA Cyclobutane Dipyrimidine Photolyase, subunit A, domain 3"/>
    <property type="match status" value="1"/>
</dbReference>
<evidence type="ECO:0000259" key="6">
    <source>
        <dbReference type="PROSITE" id="PS51645"/>
    </source>
</evidence>
<evidence type="ECO:0000256" key="5">
    <source>
        <dbReference type="SAM" id="MobiDB-lite"/>
    </source>
</evidence>
<proteinExistence type="inferred from homology"/>
<dbReference type="InterPro" id="IPR006050">
    <property type="entry name" value="DNA_photolyase_N"/>
</dbReference>
<feature type="binding site" evidence="4">
    <location>
        <begin position="279"/>
        <end position="283"/>
    </location>
    <ligand>
        <name>FAD</name>
        <dbReference type="ChEBI" id="CHEBI:57692"/>
    </ligand>
</feature>